<evidence type="ECO:0000259" key="1">
    <source>
        <dbReference type="PROSITE" id="PS50006"/>
    </source>
</evidence>
<dbReference type="CDD" id="cd00060">
    <property type="entry name" value="FHA"/>
    <property type="match status" value="1"/>
</dbReference>
<dbReference type="SUPFAM" id="SSF49879">
    <property type="entry name" value="SMAD/FHA domain"/>
    <property type="match status" value="1"/>
</dbReference>
<dbReference type="EMBL" id="BARS01004181">
    <property type="protein sequence ID" value="GAF74251.1"/>
    <property type="molecule type" value="Genomic_DNA"/>
</dbReference>
<dbReference type="Pfam" id="PF00498">
    <property type="entry name" value="FHA"/>
    <property type="match status" value="1"/>
</dbReference>
<protein>
    <recommendedName>
        <fullName evidence="1">FHA domain-containing protein</fullName>
    </recommendedName>
</protein>
<proteinExistence type="predicted"/>
<dbReference type="PROSITE" id="PS50006">
    <property type="entry name" value="FHA_DOMAIN"/>
    <property type="match status" value="1"/>
</dbReference>
<organism evidence="2">
    <name type="scientific">marine sediment metagenome</name>
    <dbReference type="NCBI Taxonomy" id="412755"/>
    <lineage>
        <taxon>unclassified sequences</taxon>
        <taxon>metagenomes</taxon>
        <taxon>ecological metagenomes</taxon>
    </lineage>
</organism>
<dbReference type="InterPro" id="IPR008984">
    <property type="entry name" value="SMAD_FHA_dom_sf"/>
</dbReference>
<accession>X0SGK0</accession>
<dbReference type="InterPro" id="IPR050923">
    <property type="entry name" value="Cell_Proc_Reg/RNA_Proc"/>
</dbReference>
<dbReference type="AlphaFoldDB" id="X0SGK0"/>
<dbReference type="PANTHER" id="PTHR23308">
    <property type="entry name" value="NUCLEAR INHIBITOR OF PROTEIN PHOSPHATASE-1"/>
    <property type="match status" value="1"/>
</dbReference>
<dbReference type="SMART" id="SM00240">
    <property type="entry name" value="FHA"/>
    <property type="match status" value="1"/>
</dbReference>
<name>X0SGK0_9ZZZZ</name>
<reference evidence="2" key="1">
    <citation type="journal article" date="2014" name="Front. Microbiol.">
        <title>High frequency of phylogenetically diverse reductive dehalogenase-homologous genes in deep subseafloor sedimentary metagenomes.</title>
        <authorList>
            <person name="Kawai M."/>
            <person name="Futagami T."/>
            <person name="Toyoda A."/>
            <person name="Takaki Y."/>
            <person name="Nishi S."/>
            <person name="Hori S."/>
            <person name="Arai W."/>
            <person name="Tsubouchi T."/>
            <person name="Morono Y."/>
            <person name="Uchiyama I."/>
            <person name="Ito T."/>
            <person name="Fujiyama A."/>
            <person name="Inagaki F."/>
            <person name="Takami H."/>
        </authorList>
    </citation>
    <scope>NUCLEOTIDE SEQUENCE</scope>
    <source>
        <strain evidence="2">Expedition CK06-06</strain>
    </source>
</reference>
<dbReference type="Gene3D" id="2.60.200.20">
    <property type="match status" value="1"/>
</dbReference>
<dbReference type="InterPro" id="IPR000253">
    <property type="entry name" value="FHA_dom"/>
</dbReference>
<evidence type="ECO:0000313" key="2">
    <source>
        <dbReference type="EMBL" id="GAF74251.1"/>
    </source>
</evidence>
<sequence length="128" mass="14539">MAMVVQLHEGVAINKFKLDKPILRIGRDPASDIFIDNEVVSTGHAVIEVKDSPKSGGAPEYFIEDLKSTNSTFVNGEKITRRKLQHNDMIRVGWNNFKFLDEAEGDPDKTSKIRKSWIPGVYYTEEEE</sequence>
<gene>
    <name evidence="2" type="ORF">S01H1_08150</name>
</gene>
<comment type="caution">
    <text evidence="2">The sequence shown here is derived from an EMBL/GenBank/DDBJ whole genome shotgun (WGS) entry which is preliminary data.</text>
</comment>
<feature type="domain" description="FHA" evidence="1">
    <location>
        <begin position="23"/>
        <end position="79"/>
    </location>
</feature>